<dbReference type="Proteomes" id="UP000623467">
    <property type="component" value="Unassembled WGS sequence"/>
</dbReference>
<dbReference type="InterPro" id="IPR045183">
    <property type="entry name" value="Ebi-like"/>
</dbReference>
<keyword evidence="2 5" id="KW-0853">WD repeat</keyword>
<dbReference type="PROSITE" id="PS50896">
    <property type="entry name" value="LISH"/>
    <property type="match status" value="1"/>
</dbReference>
<feature type="repeat" description="WD" evidence="5">
    <location>
        <begin position="289"/>
        <end position="330"/>
    </location>
</feature>
<dbReference type="InterPro" id="IPR006594">
    <property type="entry name" value="LisH"/>
</dbReference>
<dbReference type="PANTHER" id="PTHR22846:SF2">
    <property type="entry name" value="F-BOX-LIKE_WD REPEAT-CONTAINING PROTEIN EBI"/>
    <property type="match status" value="1"/>
</dbReference>
<dbReference type="PROSITE" id="PS50082">
    <property type="entry name" value="WD_REPEATS_2"/>
    <property type="match status" value="5"/>
</dbReference>
<comment type="caution">
    <text evidence="7">The sequence shown here is derived from an EMBL/GenBank/DDBJ whole genome shotgun (WGS) entry which is preliminary data.</text>
</comment>
<organism evidence="7 8">
    <name type="scientific">Mycena sanguinolenta</name>
    <dbReference type="NCBI Taxonomy" id="230812"/>
    <lineage>
        <taxon>Eukaryota</taxon>
        <taxon>Fungi</taxon>
        <taxon>Dikarya</taxon>
        <taxon>Basidiomycota</taxon>
        <taxon>Agaricomycotina</taxon>
        <taxon>Agaricomycetes</taxon>
        <taxon>Agaricomycetidae</taxon>
        <taxon>Agaricales</taxon>
        <taxon>Marasmiineae</taxon>
        <taxon>Mycenaceae</taxon>
        <taxon>Mycena</taxon>
    </lineage>
</organism>
<evidence type="ECO:0000313" key="8">
    <source>
        <dbReference type="Proteomes" id="UP000623467"/>
    </source>
</evidence>
<evidence type="ECO:0000256" key="6">
    <source>
        <dbReference type="SAM" id="MobiDB-lite"/>
    </source>
</evidence>
<dbReference type="GO" id="GO:0000118">
    <property type="term" value="C:histone deacetylase complex"/>
    <property type="evidence" value="ECO:0007669"/>
    <property type="project" value="TreeGrafter"/>
</dbReference>
<dbReference type="Pfam" id="PF08513">
    <property type="entry name" value="LisH"/>
    <property type="match status" value="1"/>
</dbReference>
<dbReference type="Gene3D" id="1.20.960.30">
    <property type="match status" value="1"/>
</dbReference>
<dbReference type="EMBL" id="JACAZH010000008">
    <property type="protein sequence ID" value="KAF7361468.1"/>
    <property type="molecule type" value="Genomic_DNA"/>
</dbReference>
<proteinExistence type="predicted"/>
<feature type="repeat" description="WD" evidence="5">
    <location>
        <begin position="474"/>
        <end position="515"/>
    </location>
</feature>
<dbReference type="GO" id="GO:0003714">
    <property type="term" value="F:transcription corepressor activity"/>
    <property type="evidence" value="ECO:0007669"/>
    <property type="project" value="InterPro"/>
</dbReference>
<dbReference type="SUPFAM" id="SSF50978">
    <property type="entry name" value="WD40 repeat-like"/>
    <property type="match status" value="1"/>
</dbReference>
<dbReference type="InterPro" id="IPR036322">
    <property type="entry name" value="WD40_repeat_dom_sf"/>
</dbReference>
<feature type="repeat" description="WD" evidence="5">
    <location>
        <begin position="372"/>
        <end position="406"/>
    </location>
</feature>
<dbReference type="CDD" id="cd00200">
    <property type="entry name" value="WD40"/>
    <property type="match status" value="1"/>
</dbReference>
<dbReference type="PANTHER" id="PTHR22846">
    <property type="entry name" value="WD40 REPEAT PROTEIN"/>
    <property type="match status" value="1"/>
</dbReference>
<comment type="subcellular location">
    <subcellularLocation>
        <location evidence="1">Nucleus</location>
    </subcellularLocation>
</comment>
<dbReference type="Pfam" id="PF00400">
    <property type="entry name" value="WD40"/>
    <property type="match status" value="6"/>
</dbReference>
<evidence type="ECO:0000256" key="4">
    <source>
        <dbReference type="ARBA" id="ARBA00023242"/>
    </source>
</evidence>
<dbReference type="PROSITE" id="PS50294">
    <property type="entry name" value="WD_REPEATS_REGION"/>
    <property type="match status" value="2"/>
</dbReference>
<feature type="region of interest" description="Disordered" evidence="6">
    <location>
        <begin position="122"/>
        <end position="148"/>
    </location>
</feature>
<dbReference type="InterPro" id="IPR001680">
    <property type="entry name" value="WD40_rpt"/>
</dbReference>
<evidence type="ECO:0000313" key="7">
    <source>
        <dbReference type="EMBL" id="KAF7361468.1"/>
    </source>
</evidence>
<dbReference type="OrthoDB" id="1367865at2759"/>
<reference evidence="7" key="1">
    <citation type="submission" date="2020-05" db="EMBL/GenBank/DDBJ databases">
        <title>Mycena genomes resolve the evolution of fungal bioluminescence.</title>
        <authorList>
            <person name="Tsai I.J."/>
        </authorList>
    </citation>
    <scope>NUCLEOTIDE SEQUENCE</scope>
    <source>
        <strain evidence="7">160909Yilan</strain>
    </source>
</reference>
<name>A0A8H7D799_9AGAR</name>
<dbReference type="SMART" id="SM00667">
    <property type="entry name" value="LisH"/>
    <property type="match status" value="1"/>
</dbReference>
<gene>
    <name evidence="7" type="ORF">MSAN_01180000</name>
</gene>
<evidence type="ECO:0000256" key="5">
    <source>
        <dbReference type="PROSITE-ProRule" id="PRU00221"/>
    </source>
</evidence>
<evidence type="ECO:0000256" key="2">
    <source>
        <dbReference type="ARBA" id="ARBA00022574"/>
    </source>
</evidence>
<keyword evidence="3" id="KW-0677">Repeat</keyword>
<keyword evidence="4" id="KW-0539">Nucleus</keyword>
<evidence type="ECO:0000256" key="1">
    <source>
        <dbReference type="ARBA" id="ARBA00004123"/>
    </source>
</evidence>
<dbReference type="SMART" id="SM00320">
    <property type="entry name" value="WD40"/>
    <property type="match status" value="7"/>
</dbReference>
<dbReference type="GO" id="GO:0006357">
    <property type="term" value="P:regulation of transcription by RNA polymerase II"/>
    <property type="evidence" value="ECO:0007669"/>
    <property type="project" value="TreeGrafter"/>
</dbReference>
<dbReference type="InterPro" id="IPR019775">
    <property type="entry name" value="WD40_repeat_CS"/>
</dbReference>
<sequence length="563" mass="62206">MTGSYPVLRMTSDQINCLIYAFLVDSGFKHTAFSLAMEGRLENSPHFSKHIPRGELVDLLSKSLLYQEVECHWKADHLALNCKAEFTLLQPHVCSLEPPKPTSIWLQPAHARWPLQQSNRANGVTVTDGKRKASPSLGADEPAEKRIRREPDDMEIMDIDFPPVEMPNPDRPQGPGDNETNPDAINVLPGHEAELFVCAFNPTRQSILVTGGSKNAGVNLWDLPYPPASTSPDFARPPGPPRRLEYFGNVDQGDLTALHWNAEGTLIAIGSYDSMIRVCTDSGELYFSQQQHKGPILAVRFSKDGRWLVTASLDETACLWDVHAKELKTQYRAHSGPCLDVDWVSDTLFATCSADQFIHLMDIAKADPVKTFSGHTNEINEIKCNPSGTHLASCSDDMTARIWKVSDISASGATSISATESNQSVVLIGHKHSVTLVGWCPNTPAGANEIVATASWEGVARLWDSVTGECLHIFEDRKLPIHALKFSPTGRWVATGGSDGWLHVYDVKTRKLTWSWFAGVEKPTVYHIDWQTGDDNLDRIALALECWQVAVIDVSRVPALQAK</sequence>
<evidence type="ECO:0000256" key="3">
    <source>
        <dbReference type="ARBA" id="ARBA00022737"/>
    </source>
</evidence>
<accession>A0A8H7D799</accession>
<dbReference type="PROSITE" id="PS00678">
    <property type="entry name" value="WD_REPEATS_1"/>
    <property type="match status" value="2"/>
</dbReference>
<feature type="repeat" description="WD" evidence="5">
    <location>
        <begin position="427"/>
        <end position="473"/>
    </location>
</feature>
<keyword evidence="8" id="KW-1185">Reference proteome</keyword>
<protein>
    <submittedName>
        <fullName evidence="7">F-box-like/WD repeat-containing protein TBL1Y</fullName>
    </submittedName>
</protein>
<feature type="repeat" description="WD" evidence="5">
    <location>
        <begin position="188"/>
        <end position="223"/>
    </location>
</feature>
<dbReference type="InterPro" id="IPR015943">
    <property type="entry name" value="WD40/YVTN_repeat-like_dom_sf"/>
</dbReference>
<dbReference type="Gene3D" id="2.130.10.10">
    <property type="entry name" value="YVTN repeat-like/Quinoprotein amine dehydrogenase"/>
    <property type="match status" value="1"/>
</dbReference>
<dbReference type="AlphaFoldDB" id="A0A8H7D799"/>